<evidence type="ECO:0000313" key="1">
    <source>
        <dbReference type="EMBL" id="ABV63828.1"/>
    </source>
</evidence>
<accession>A8FHW1</accession>
<keyword evidence="2" id="KW-1185">Reference proteome</keyword>
<reference evidence="1 2" key="3">
    <citation type="journal article" date="2013" name="PLoS ONE">
        <title>Candidate genes that may be responsible for the unusual resistances exhibited by Bacillus pumilus SAFR-032 spores.</title>
        <authorList>
            <person name="Tirumalai M.R."/>
            <person name="Rastogi R."/>
            <person name="Zamani N."/>
            <person name="O'Bryant Williams E."/>
            <person name="Allen S."/>
            <person name="Diouf F."/>
            <person name="Kwende S."/>
            <person name="Weinstock G.M."/>
            <person name="Venkateswaran K.J."/>
            <person name="Fox G.E."/>
        </authorList>
    </citation>
    <scope>NUCLEOTIDE SEQUENCE [LARGE SCALE GENOMIC DNA]</scope>
    <source>
        <strain evidence="1 2">SAFR-032</strain>
    </source>
</reference>
<dbReference type="Proteomes" id="UP000001355">
    <property type="component" value="Chromosome"/>
</dbReference>
<name>A8FHW1_BACP2</name>
<reference evidence="1 2" key="1">
    <citation type="journal article" date="2007" name="PLoS ONE">
        <title>Paradoxical DNA repair and peroxide resistance gene conservation in Bacillus pumilus SAFR-032.</title>
        <authorList>
            <person name="Gioia J."/>
            <person name="Yerrapragada S."/>
            <person name="Qin X."/>
            <person name="Jiang H."/>
            <person name="Igboeli O.C."/>
            <person name="Muzny D."/>
            <person name="Dugan-Rocha S."/>
            <person name="Ding Y."/>
            <person name="Hawes A."/>
            <person name="Liu W."/>
            <person name="Perez L."/>
            <person name="Kovar C."/>
            <person name="Dinh H."/>
            <person name="Lee S."/>
            <person name="Nazareth L."/>
            <person name="Blyth P."/>
            <person name="Holder M."/>
            <person name="Buhay C."/>
            <person name="Tirumalai M.R."/>
            <person name="Liu Y."/>
            <person name="Dasgupta I."/>
            <person name="Bokhetache L."/>
            <person name="Fujita M."/>
            <person name="Karouia F."/>
            <person name="Eswara Moorthy P."/>
            <person name="Siefert J."/>
            <person name="Uzman A."/>
            <person name="Buzumbo P."/>
            <person name="Verma A."/>
            <person name="Zwiya H."/>
            <person name="McWilliams B.D."/>
            <person name="Olowu A."/>
            <person name="Clinkenbeard K.D."/>
            <person name="Newcombe D."/>
            <person name="Golebiewski L."/>
            <person name="Petrosino J.F."/>
            <person name="Nicholson W.L."/>
            <person name="Fox G.E."/>
            <person name="Venkateswaran K."/>
            <person name="Highlander S.K."/>
            <person name="Weinstock G.M."/>
        </authorList>
    </citation>
    <scope>NUCLEOTIDE SEQUENCE [LARGE SCALE GENOMIC DNA]</scope>
    <source>
        <strain evidence="1 2">SAFR-032</strain>
    </source>
</reference>
<dbReference type="HOGENOM" id="CLU_3354625_0_0_9"/>
<dbReference type="STRING" id="315750.BPUM_3174"/>
<organism evidence="1 2">
    <name type="scientific">Bacillus pumilus (strain SAFR-032)</name>
    <dbReference type="NCBI Taxonomy" id="315750"/>
    <lineage>
        <taxon>Bacteria</taxon>
        <taxon>Bacillati</taxon>
        <taxon>Bacillota</taxon>
        <taxon>Bacilli</taxon>
        <taxon>Bacillales</taxon>
        <taxon>Bacillaceae</taxon>
        <taxon>Bacillus</taxon>
    </lineage>
</organism>
<protein>
    <submittedName>
        <fullName evidence="1">Uncharacterized protein</fullName>
    </submittedName>
</protein>
<dbReference type="EMBL" id="CP000813">
    <property type="protein sequence ID" value="ABV63828.1"/>
    <property type="molecule type" value="Genomic_DNA"/>
</dbReference>
<evidence type="ECO:0000313" key="2">
    <source>
        <dbReference type="Proteomes" id="UP000001355"/>
    </source>
</evidence>
<proteinExistence type="predicted"/>
<dbReference type="AlphaFoldDB" id="A8FHW1"/>
<reference evidence="1 2" key="2">
    <citation type="journal article" date="2013" name="Extremophiles">
        <title>An ICEBs1-like element may be associated with the extreme radiation and desiccation resistance of Bacillus pumilus SAFR-032 spores.</title>
        <authorList>
            <person name="Tirumalai M.R."/>
            <person name="Fox G.E."/>
        </authorList>
    </citation>
    <scope>NUCLEOTIDE SEQUENCE [LARGE SCALE GENOMIC DNA]</scope>
    <source>
        <strain evidence="1 2">SAFR-032</strain>
    </source>
</reference>
<dbReference type="KEGG" id="bpu:BPUM_3174"/>
<sequence>MIFSIFFIACPFFLMYILNIPSFTHVPNGKYADPFV</sequence>
<gene>
    <name evidence="1" type="ordered locus">BPUM_3174</name>
</gene>